<keyword evidence="2" id="KW-1185">Reference proteome</keyword>
<reference evidence="1" key="1">
    <citation type="submission" date="2021-08" db="EMBL/GenBank/DDBJ databases">
        <title>The first chromosome-level gecko genome reveals the dynamic sex chromosomes of Neotropical dwarf geckos (Sphaerodactylidae: Sphaerodactylus).</title>
        <authorList>
            <person name="Pinto B.J."/>
            <person name="Keating S.E."/>
            <person name="Gamble T."/>
        </authorList>
    </citation>
    <scope>NUCLEOTIDE SEQUENCE</scope>
    <source>
        <strain evidence="1">TG3544</strain>
    </source>
</reference>
<gene>
    <name evidence="1" type="ORF">K3G42_005904</name>
</gene>
<dbReference type="Proteomes" id="UP000827872">
    <property type="component" value="Linkage Group LG05"/>
</dbReference>
<name>A0ACB8F1N8_9SAUR</name>
<protein>
    <submittedName>
        <fullName evidence="1">Uncharacterized protein</fullName>
    </submittedName>
</protein>
<organism evidence="1 2">
    <name type="scientific">Sphaerodactylus townsendi</name>
    <dbReference type="NCBI Taxonomy" id="933632"/>
    <lineage>
        <taxon>Eukaryota</taxon>
        <taxon>Metazoa</taxon>
        <taxon>Chordata</taxon>
        <taxon>Craniata</taxon>
        <taxon>Vertebrata</taxon>
        <taxon>Euteleostomi</taxon>
        <taxon>Lepidosauria</taxon>
        <taxon>Squamata</taxon>
        <taxon>Bifurcata</taxon>
        <taxon>Gekkota</taxon>
        <taxon>Sphaerodactylidae</taxon>
        <taxon>Sphaerodactylus</taxon>
    </lineage>
</organism>
<comment type="caution">
    <text evidence="1">The sequence shown here is derived from an EMBL/GenBank/DDBJ whole genome shotgun (WGS) entry which is preliminary data.</text>
</comment>
<accession>A0ACB8F1N8</accession>
<evidence type="ECO:0000313" key="1">
    <source>
        <dbReference type="EMBL" id="KAH7999166.1"/>
    </source>
</evidence>
<evidence type="ECO:0000313" key="2">
    <source>
        <dbReference type="Proteomes" id="UP000827872"/>
    </source>
</evidence>
<sequence>MATRGAWLKQSEHGSTVNGRIKGWLTDDQWKVILMRPSENDAFNKPQQRRPNLALEEGSSVLERADRKIADTIEKLVNLMISGSLKGKEKAKLNSDPKYWFLLDKESLEYKYYKLKLAEMERLMATPKEEPKEKKTPEERASESVRAMLYARKVASIKRRLFRRKRPGILQLAARARRVKKATVGTQTLLSAGTMLKQQHSQGSAASMEGSTSLDQASPAACSNDPEEPQSAGEVPVAGPCMEAPEPAPSVESQFTDVDIKTMATAGKLAKFVAQVGPEIEQFSIDNSADNPDLWFLQDRESLAFKYYRAKVYELCPSISFSSVEGSADPSQSPKFLEGDERDEEEQEDEEAESEEEASQMETEREGGEEAEGAGKTEEPSAAEEGQASSEGAALKSGSQASSSAPPQRKRISSKSLKVGMLPAQKRVCHVEEPQVHEPVRIAYDRPRGYTSYKRKKVKDTEFSQKKLTGKNIGFQMLKKMGWQEGIFRMVSILRLHWIHTRCALTSVLVE</sequence>
<dbReference type="EMBL" id="CM037618">
    <property type="protein sequence ID" value="KAH7999166.1"/>
    <property type="molecule type" value="Genomic_DNA"/>
</dbReference>
<proteinExistence type="predicted"/>